<dbReference type="Proteomes" id="UP001597055">
    <property type="component" value="Unassembled WGS sequence"/>
</dbReference>
<organism evidence="2 3">
    <name type="scientific">Microbacterium insulae</name>
    <dbReference type="NCBI Taxonomy" id="483014"/>
    <lineage>
        <taxon>Bacteria</taxon>
        <taxon>Bacillati</taxon>
        <taxon>Actinomycetota</taxon>
        <taxon>Actinomycetes</taxon>
        <taxon>Micrococcales</taxon>
        <taxon>Microbacteriaceae</taxon>
        <taxon>Microbacterium</taxon>
    </lineage>
</organism>
<evidence type="ECO:0000313" key="2">
    <source>
        <dbReference type="EMBL" id="MFD0791146.1"/>
    </source>
</evidence>
<keyword evidence="1" id="KW-1133">Transmembrane helix</keyword>
<dbReference type="RefSeq" id="WP_204978937.1">
    <property type="nucleotide sequence ID" value="NZ_JBHTII010000001.1"/>
</dbReference>
<comment type="caution">
    <text evidence="2">The sequence shown here is derived from an EMBL/GenBank/DDBJ whole genome shotgun (WGS) entry which is preliminary data.</text>
</comment>
<evidence type="ECO:0008006" key="4">
    <source>
        <dbReference type="Google" id="ProtNLM"/>
    </source>
</evidence>
<evidence type="ECO:0000313" key="3">
    <source>
        <dbReference type="Proteomes" id="UP001597055"/>
    </source>
</evidence>
<accession>A0ABW3AKJ3</accession>
<keyword evidence="1" id="KW-0472">Membrane</keyword>
<keyword evidence="1" id="KW-0812">Transmembrane</keyword>
<dbReference type="EMBL" id="JBHTII010000001">
    <property type="protein sequence ID" value="MFD0791146.1"/>
    <property type="molecule type" value="Genomic_DNA"/>
</dbReference>
<sequence length="307" mass="31819">MKRGAVVGIVVGAVAVVAVVVGAAVWWSSAQPQTVDAAAREYLRALEEGDAAAIESLRDAPLDDVTRSAFASADAYIVDPRIARVDEDAARAAVTADAEIAGERRKISFALEEAEGEWRLTDDIPVVRIETAFGGSPGGGDSVWIGDALVGTADDVGLLPAVYTVRAAPRGILAGEVRAIVAETGATVELDTSLAADAASLAQEQLDAYLDGCTAPAAAVPDNCGIRVPWAADLASLERIAFRVEQYPALRLADDGASFEATGGILVATATGQTRGGELASFTYRAEDWAVRGAVRFTGDEMVLSVD</sequence>
<gene>
    <name evidence="2" type="ORF">ACFQ0P_12115</name>
</gene>
<evidence type="ECO:0000256" key="1">
    <source>
        <dbReference type="SAM" id="Phobius"/>
    </source>
</evidence>
<reference evidence="3" key="1">
    <citation type="journal article" date="2019" name="Int. J. Syst. Evol. Microbiol.">
        <title>The Global Catalogue of Microorganisms (GCM) 10K type strain sequencing project: providing services to taxonomists for standard genome sequencing and annotation.</title>
        <authorList>
            <consortium name="The Broad Institute Genomics Platform"/>
            <consortium name="The Broad Institute Genome Sequencing Center for Infectious Disease"/>
            <person name="Wu L."/>
            <person name="Ma J."/>
        </authorList>
    </citation>
    <scope>NUCLEOTIDE SEQUENCE [LARGE SCALE GENOMIC DNA]</scope>
    <source>
        <strain evidence="3">CCUG 54523</strain>
    </source>
</reference>
<name>A0ABW3AKJ3_9MICO</name>
<protein>
    <recommendedName>
        <fullName evidence="4">NTF2-like N-terminal transpeptidase domain-containing protein</fullName>
    </recommendedName>
</protein>
<feature type="transmembrane region" description="Helical" evidence="1">
    <location>
        <begin position="7"/>
        <end position="27"/>
    </location>
</feature>
<keyword evidence="3" id="KW-1185">Reference proteome</keyword>
<proteinExistence type="predicted"/>